<evidence type="ECO:0000313" key="3">
    <source>
        <dbReference type="Proteomes" id="UP000477722"/>
    </source>
</evidence>
<protein>
    <submittedName>
        <fullName evidence="2">Nuclear transport factor 2 family protein</fullName>
    </submittedName>
</protein>
<reference evidence="2 3" key="1">
    <citation type="submission" date="2020-02" db="EMBL/GenBank/DDBJ databases">
        <title>Whole-genome analyses of novel actinobacteria.</title>
        <authorList>
            <person name="Sahin N."/>
            <person name="Tatar D."/>
        </authorList>
    </citation>
    <scope>NUCLEOTIDE SEQUENCE [LARGE SCALE GENOMIC DNA]</scope>
    <source>
        <strain evidence="2 3">SB3404</strain>
    </source>
</reference>
<feature type="domain" description="SnoaL-like" evidence="1">
    <location>
        <begin position="12"/>
        <end position="133"/>
    </location>
</feature>
<evidence type="ECO:0000259" key="1">
    <source>
        <dbReference type="Pfam" id="PF13577"/>
    </source>
</evidence>
<keyword evidence="3" id="KW-1185">Reference proteome</keyword>
<dbReference type="SUPFAM" id="SSF54427">
    <property type="entry name" value="NTF2-like"/>
    <property type="match status" value="1"/>
</dbReference>
<gene>
    <name evidence="2" type="ORF">G5C65_00560</name>
</gene>
<dbReference type="Gene3D" id="3.10.450.50">
    <property type="match status" value="1"/>
</dbReference>
<sequence length="159" mass="17191">MTSTGAPEEHFAIQDVVSRFGRMVDDRNWDRLPGIFTEQVRLDYTELFGGRPQEVPGGTIGDRWRARLSGFSATQHVITNVVADVGGATADVVANVVATHVLRGPADSRMVTCGGTYQLGMARGPGRWLISAVTARLVWTDGDLGLFAAAAEHAPKRRE</sequence>
<organism evidence="2 3">
    <name type="scientific">Streptomyces boncukensis</name>
    <dbReference type="NCBI Taxonomy" id="2711219"/>
    <lineage>
        <taxon>Bacteria</taxon>
        <taxon>Bacillati</taxon>
        <taxon>Actinomycetota</taxon>
        <taxon>Actinomycetes</taxon>
        <taxon>Kitasatosporales</taxon>
        <taxon>Streptomycetaceae</taxon>
        <taxon>Streptomyces</taxon>
    </lineage>
</organism>
<evidence type="ECO:0000313" key="2">
    <source>
        <dbReference type="EMBL" id="NGO66877.1"/>
    </source>
</evidence>
<dbReference type="EMBL" id="JAAKZZ010000002">
    <property type="protein sequence ID" value="NGO66877.1"/>
    <property type="molecule type" value="Genomic_DNA"/>
</dbReference>
<dbReference type="CDD" id="cd00531">
    <property type="entry name" value="NTF2_like"/>
    <property type="match status" value="1"/>
</dbReference>
<dbReference type="AlphaFoldDB" id="A0A6G4WQH0"/>
<accession>A0A6G4WQH0</accession>
<comment type="caution">
    <text evidence="2">The sequence shown here is derived from an EMBL/GenBank/DDBJ whole genome shotgun (WGS) entry which is preliminary data.</text>
</comment>
<proteinExistence type="predicted"/>
<name>A0A6G4WQH0_9ACTN</name>
<dbReference type="Proteomes" id="UP000477722">
    <property type="component" value="Unassembled WGS sequence"/>
</dbReference>
<dbReference type="Pfam" id="PF13577">
    <property type="entry name" value="SnoaL_4"/>
    <property type="match status" value="1"/>
</dbReference>
<dbReference type="RefSeq" id="WP_165296549.1">
    <property type="nucleotide sequence ID" value="NZ_JAAKZZ010000002.1"/>
</dbReference>
<dbReference type="InterPro" id="IPR032710">
    <property type="entry name" value="NTF2-like_dom_sf"/>
</dbReference>
<dbReference type="InterPro" id="IPR037401">
    <property type="entry name" value="SnoaL-like"/>
</dbReference>